<accession>A0A8T3ARE8</accession>
<keyword evidence="14" id="KW-1185">Reference proteome</keyword>
<evidence type="ECO:0000256" key="7">
    <source>
        <dbReference type="ARBA" id="ARBA00023002"/>
    </source>
</evidence>
<evidence type="ECO:0000256" key="5">
    <source>
        <dbReference type="ARBA" id="ARBA00022723"/>
    </source>
</evidence>
<dbReference type="GO" id="GO:0020037">
    <property type="term" value="F:heme binding"/>
    <property type="evidence" value="ECO:0007669"/>
    <property type="project" value="InterPro"/>
</dbReference>
<evidence type="ECO:0000256" key="11">
    <source>
        <dbReference type="RuleBase" id="RU004241"/>
    </source>
</evidence>
<keyword evidence="8" id="KW-0408">Iron</keyword>
<dbReference type="InterPro" id="IPR000823">
    <property type="entry name" value="Peroxidase_pln"/>
</dbReference>
<dbReference type="GO" id="GO:0006979">
    <property type="term" value="P:response to oxidative stress"/>
    <property type="evidence" value="ECO:0007669"/>
    <property type="project" value="InterPro"/>
</dbReference>
<evidence type="ECO:0000256" key="6">
    <source>
        <dbReference type="ARBA" id="ARBA00022837"/>
    </source>
</evidence>
<evidence type="ECO:0000313" key="14">
    <source>
        <dbReference type="Proteomes" id="UP000829196"/>
    </source>
</evidence>
<dbReference type="AlphaFoldDB" id="A0A8T3ARE8"/>
<dbReference type="Gene3D" id="1.10.520.10">
    <property type="match status" value="1"/>
</dbReference>
<evidence type="ECO:0000256" key="1">
    <source>
        <dbReference type="ARBA" id="ARBA00000189"/>
    </source>
</evidence>
<evidence type="ECO:0000256" key="8">
    <source>
        <dbReference type="ARBA" id="ARBA00023004"/>
    </source>
</evidence>
<dbReference type="InterPro" id="IPR010255">
    <property type="entry name" value="Haem_peroxidase_sf"/>
</dbReference>
<comment type="cofactor">
    <cofactor evidence="2">
        <name>heme b</name>
        <dbReference type="ChEBI" id="CHEBI:60344"/>
    </cofactor>
</comment>
<reference evidence="13" key="1">
    <citation type="journal article" date="2022" name="Front. Genet.">
        <title>Chromosome-Scale Assembly of the Dendrobium nobile Genome Provides Insights Into the Molecular Mechanism of the Biosynthesis of the Medicinal Active Ingredient of Dendrobium.</title>
        <authorList>
            <person name="Xu Q."/>
            <person name="Niu S.-C."/>
            <person name="Li K.-L."/>
            <person name="Zheng P.-J."/>
            <person name="Zhang X.-J."/>
            <person name="Jia Y."/>
            <person name="Liu Y."/>
            <person name="Niu Y.-X."/>
            <person name="Yu L.-H."/>
            <person name="Chen D.-F."/>
            <person name="Zhang G.-Q."/>
        </authorList>
    </citation>
    <scope>NUCLEOTIDE SEQUENCE</scope>
    <source>
        <tissue evidence="13">Leaf</tissue>
    </source>
</reference>
<dbReference type="SUPFAM" id="SSF48113">
    <property type="entry name" value="Heme-dependent peroxidases"/>
    <property type="match status" value="1"/>
</dbReference>
<organism evidence="13 14">
    <name type="scientific">Dendrobium nobile</name>
    <name type="common">Orchid</name>
    <dbReference type="NCBI Taxonomy" id="94219"/>
    <lineage>
        <taxon>Eukaryota</taxon>
        <taxon>Viridiplantae</taxon>
        <taxon>Streptophyta</taxon>
        <taxon>Embryophyta</taxon>
        <taxon>Tracheophyta</taxon>
        <taxon>Spermatophyta</taxon>
        <taxon>Magnoliopsida</taxon>
        <taxon>Liliopsida</taxon>
        <taxon>Asparagales</taxon>
        <taxon>Orchidaceae</taxon>
        <taxon>Epidendroideae</taxon>
        <taxon>Malaxideae</taxon>
        <taxon>Dendrobiinae</taxon>
        <taxon>Dendrobium</taxon>
    </lineage>
</organism>
<keyword evidence="6 10" id="KW-0106">Calcium</keyword>
<dbReference type="GO" id="GO:0042744">
    <property type="term" value="P:hydrogen peroxide catabolic process"/>
    <property type="evidence" value="ECO:0007669"/>
    <property type="project" value="UniProtKB-KW"/>
</dbReference>
<feature type="binding site" evidence="10">
    <location>
        <position position="5"/>
    </location>
    <ligand>
        <name>Ca(2+)</name>
        <dbReference type="ChEBI" id="CHEBI:29108"/>
        <label>1</label>
    </ligand>
</feature>
<evidence type="ECO:0000256" key="2">
    <source>
        <dbReference type="ARBA" id="ARBA00001970"/>
    </source>
</evidence>
<gene>
    <name evidence="13" type="ORF">KFK09_019494</name>
</gene>
<feature type="binding site" evidence="10">
    <location>
        <position position="7"/>
    </location>
    <ligand>
        <name>Ca(2+)</name>
        <dbReference type="ChEBI" id="CHEBI:29108"/>
        <label>1</label>
    </ligand>
</feature>
<dbReference type="PANTHER" id="PTHR31517">
    <property type="match status" value="1"/>
</dbReference>
<keyword evidence="9" id="KW-0376">Hydrogen peroxide</keyword>
<evidence type="ECO:0000259" key="12">
    <source>
        <dbReference type="PROSITE" id="PS50873"/>
    </source>
</evidence>
<comment type="cofactor">
    <cofactor evidence="10">
        <name>Ca(2+)</name>
        <dbReference type="ChEBI" id="CHEBI:29108"/>
    </cofactor>
    <text evidence="10">Binds 2 calcium ions per subunit.</text>
</comment>
<keyword evidence="7" id="KW-0560">Oxidoreductase</keyword>
<keyword evidence="3" id="KW-0575">Peroxidase</keyword>
<dbReference type="SMR" id="A0A8T3ARE8"/>
<comment type="catalytic activity">
    <reaction evidence="1">
        <text>2 a phenolic donor + H2O2 = 2 a phenolic radical donor + 2 H2O</text>
        <dbReference type="Rhea" id="RHEA:56136"/>
        <dbReference type="ChEBI" id="CHEBI:15377"/>
        <dbReference type="ChEBI" id="CHEBI:16240"/>
        <dbReference type="ChEBI" id="CHEBI:139520"/>
        <dbReference type="ChEBI" id="CHEBI:139521"/>
        <dbReference type="EC" id="1.11.1.7"/>
    </reaction>
</comment>
<evidence type="ECO:0000313" key="13">
    <source>
        <dbReference type="EMBL" id="KAI0498604.1"/>
    </source>
</evidence>
<dbReference type="Pfam" id="PF00141">
    <property type="entry name" value="peroxidase"/>
    <property type="match status" value="1"/>
</dbReference>
<dbReference type="EMBL" id="JAGYWB010000014">
    <property type="protein sequence ID" value="KAI0498604.1"/>
    <property type="molecule type" value="Genomic_DNA"/>
</dbReference>
<name>A0A8T3ARE8_DENNO</name>
<feature type="binding site" evidence="10">
    <location>
        <position position="3"/>
    </location>
    <ligand>
        <name>Ca(2+)</name>
        <dbReference type="ChEBI" id="CHEBI:29108"/>
        <label>1</label>
    </ligand>
</feature>
<dbReference type="Proteomes" id="UP000829196">
    <property type="component" value="Unassembled WGS sequence"/>
</dbReference>
<sequence>MHGCDASVIMASTTNNEVEKDNSNNPSLASNGFDTVIKASVAVDAITQCQNKVSCANILVIATPHP</sequence>
<evidence type="ECO:0000256" key="10">
    <source>
        <dbReference type="PIRSR" id="PIRSR600823-3"/>
    </source>
</evidence>
<evidence type="ECO:0000256" key="4">
    <source>
        <dbReference type="ARBA" id="ARBA00022617"/>
    </source>
</evidence>
<keyword evidence="4" id="KW-0349">Heme</keyword>
<dbReference type="PROSITE" id="PS50873">
    <property type="entry name" value="PEROXIDASE_4"/>
    <property type="match status" value="1"/>
</dbReference>
<evidence type="ECO:0000256" key="9">
    <source>
        <dbReference type="ARBA" id="ARBA00023324"/>
    </source>
</evidence>
<dbReference type="InterPro" id="IPR002016">
    <property type="entry name" value="Haem_peroxidase"/>
</dbReference>
<comment type="similarity">
    <text evidence="11">Belongs to the peroxidase family.</text>
</comment>
<dbReference type="OrthoDB" id="2113341at2759"/>
<protein>
    <recommendedName>
        <fullName evidence="12">Plant heme peroxidase family profile domain-containing protein</fullName>
    </recommendedName>
</protein>
<proteinExistence type="inferred from homology"/>
<feature type="binding site" evidence="10">
    <location>
        <position position="19"/>
    </location>
    <ligand>
        <name>Ca(2+)</name>
        <dbReference type="ChEBI" id="CHEBI:29108"/>
        <label>1</label>
    </ligand>
</feature>
<keyword evidence="5 10" id="KW-0479">Metal-binding</keyword>
<comment type="caution">
    <text evidence="13">The sequence shown here is derived from an EMBL/GenBank/DDBJ whole genome shotgun (WGS) entry which is preliminary data.</text>
</comment>
<dbReference type="PANTHER" id="PTHR31517:SF3">
    <property type="entry name" value="PEROXIDASE"/>
    <property type="match status" value="1"/>
</dbReference>
<evidence type="ECO:0000256" key="3">
    <source>
        <dbReference type="ARBA" id="ARBA00022559"/>
    </source>
</evidence>
<dbReference type="GO" id="GO:0140825">
    <property type="term" value="F:lactoperoxidase activity"/>
    <property type="evidence" value="ECO:0007669"/>
    <property type="project" value="UniProtKB-EC"/>
</dbReference>
<feature type="domain" description="Plant heme peroxidase family profile" evidence="12">
    <location>
        <begin position="1"/>
        <end position="66"/>
    </location>
</feature>
<dbReference type="GO" id="GO:0046872">
    <property type="term" value="F:metal ion binding"/>
    <property type="evidence" value="ECO:0007669"/>
    <property type="project" value="UniProtKB-KW"/>
</dbReference>